<organism evidence="3 4">
    <name type="scientific">Arthrobotrys flagrans</name>
    <name type="common">Nematode-trapping fungus</name>
    <name type="synonym">Trichothecium flagrans</name>
    <dbReference type="NCBI Taxonomy" id="97331"/>
    <lineage>
        <taxon>Eukaryota</taxon>
        <taxon>Fungi</taxon>
        <taxon>Dikarya</taxon>
        <taxon>Ascomycota</taxon>
        <taxon>Pezizomycotina</taxon>
        <taxon>Orbiliomycetes</taxon>
        <taxon>Orbiliales</taxon>
        <taxon>Orbiliaceae</taxon>
        <taxon>Arthrobotrys</taxon>
    </lineage>
</organism>
<feature type="transmembrane region" description="Helical" evidence="2">
    <location>
        <begin position="183"/>
        <end position="206"/>
    </location>
</feature>
<feature type="transmembrane region" description="Helical" evidence="2">
    <location>
        <begin position="7"/>
        <end position="28"/>
    </location>
</feature>
<dbReference type="VEuPathDB" id="FungiDB:DFL_006688"/>
<comment type="caution">
    <text evidence="3">The sequence shown here is derived from an EMBL/GenBank/DDBJ whole genome shotgun (WGS) entry which is preliminary data.</text>
</comment>
<dbReference type="OrthoDB" id="71600at2759"/>
<feature type="transmembrane region" description="Helical" evidence="2">
    <location>
        <begin position="34"/>
        <end position="56"/>
    </location>
</feature>
<keyword evidence="2" id="KW-0812">Transmembrane</keyword>
<evidence type="ECO:0000256" key="1">
    <source>
        <dbReference type="SAM" id="MobiDB-lite"/>
    </source>
</evidence>
<protein>
    <recommendedName>
        <fullName evidence="5">Tetraspanin Tsp3</fullName>
    </recommendedName>
</protein>
<dbReference type="GeneID" id="93588999"/>
<proteinExistence type="predicted"/>
<evidence type="ECO:0000256" key="2">
    <source>
        <dbReference type="SAM" id="Phobius"/>
    </source>
</evidence>
<dbReference type="Proteomes" id="UP000283090">
    <property type="component" value="Unassembled WGS sequence"/>
</dbReference>
<feature type="transmembrane region" description="Helical" evidence="2">
    <location>
        <begin position="77"/>
        <end position="99"/>
    </location>
</feature>
<evidence type="ECO:0000313" key="4">
    <source>
        <dbReference type="Proteomes" id="UP000283090"/>
    </source>
</evidence>
<evidence type="ECO:0008006" key="5">
    <source>
        <dbReference type="Google" id="ProtNLM"/>
    </source>
</evidence>
<keyword evidence="2" id="KW-0472">Membrane</keyword>
<dbReference type="RefSeq" id="XP_067487800.1">
    <property type="nucleotide sequence ID" value="XM_067636154.1"/>
</dbReference>
<name>A0A436ZU33_ARTFL</name>
<gene>
    <name evidence="3" type="ORF">DFL_006688</name>
</gene>
<accession>A0A436ZU33</accession>
<feature type="compositionally biased region" description="Gly residues" evidence="1">
    <location>
        <begin position="287"/>
        <end position="296"/>
    </location>
</feature>
<dbReference type="STRING" id="97331.A0A436ZU33"/>
<keyword evidence="4" id="KW-1185">Reference proteome</keyword>
<reference evidence="3 4" key="1">
    <citation type="submission" date="2019-01" db="EMBL/GenBank/DDBJ databases">
        <title>Intercellular communication is required for trap formation in the nematode-trapping fungus Duddingtonia flagrans.</title>
        <authorList>
            <person name="Youssar L."/>
            <person name="Wernet V."/>
            <person name="Hensel N."/>
            <person name="Hildebrandt H.-G."/>
            <person name="Fischer R."/>
        </authorList>
    </citation>
    <scope>NUCLEOTIDE SEQUENCE [LARGE SCALE GENOMIC DNA]</scope>
    <source>
        <strain evidence="3 4">CBS H-5679</strain>
    </source>
</reference>
<evidence type="ECO:0000313" key="3">
    <source>
        <dbReference type="EMBL" id="RVD82256.1"/>
    </source>
</evidence>
<keyword evidence="2" id="KW-1133">Transmembrane helix</keyword>
<sequence>MRVPRPLFSIAAAIFIAVCGLGAFAWYTVSKYRLPFAALPIITTLLGPSDFFATYSASRSLSTSRKTSKRPLPPFHLAINLALLLLPTVMIALGAPYLAGESKCQLRDTWQAWYSAHDKNAIQGVQDIFQCCGFGKVTEMPFPFYKGPRKGEKKPEVPAGTCAQALGRSLPCAPFLEGELKLAMGMVVAAAALTLLLKFAFLMIVVGRPKFAERWFAKQDYNEYNHPRAIENLNDDYEEPEEEEAAPPHITTNVSAIENGVDERTGLLPETRLLPRDHGRSSHHGAINGGGVWGSP</sequence>
<dbReference type="EMBL" id="SAEB01000009">
    <property type="protein sequence ID" value="RVD82256.1"/>
    <property type="molecule type" value="Genomic_DNA"/>
</dbReference>
<dbReference type="AlphaFoldDB" id="A0A436ZU33"/>
<feature type="region of interest" description="Disordered" evidence="1">
    <location>
        <begin position="273"/>
        <end position="296"/>
    </location>
</feature>